<accession>A0A806JZK7</accession>
<organism evidence="3">
    <name type="scientific">uncultured bacterium contig00043</name>
    <dbReference type="NCBI Taxonomy" id="1181530"/>
    <lineage>
        <taxon>Bacteria</taxon>
        <taxon>environmental samples</taxon>
    </lineage>
</organism>
<keyword evidence="1" id="KW-0328">Glycosyltransferase</keyword>
<dbReference type="PANTHER" id="PTHR34136:SF1">
    <property type="entry name" value="UDP-N-ACETYL-D-MANNOSAMINURONIC ACID TRANSFERASE"/>
    <property type="match status" value="1"/>
</dbReference>
<keyword evidence="2 3" id="KW-0808">Transferase</keyword>
<dbReference type="Pfam" id="PF03808">
    <property type="entry name" value="Glyco_tran_WecG"/>
    <property type="match status" value="1"/>
</dbReference>
<dbReference type="GO" id="GO:0016758">
    <property type="term" value="F:hexosyltransferase activity"/>
    <property type="evidence" value="ECO:0007669"/>
    <property type="project" value="TreeGrafter"/>
</dbReference>
<dbReference type="InterPro" id="IPR004629">
    <property type="entry name" value="WecG_TagA_CpsF"/>
</dbReference>
<dbReference type="AlphaFoldDB" id="A0A806JZK7"/>
<evidence type="ECO:0000313" key="3">
    <source>
        <dbReference type="EMBL" id="AGS52638.1"/>
    </source>
</evidence>
<proteinExistence type="predicted"/>
<evidence type="ECO:0000256" key="2">
    <source>
        <dbReference type="ARBA" id="ARBA00022679"/>
    </source>
</evidence>
<evidence type="ECO:0000256" key="1">
    <source>
        <dbReference type="ARBA" id="ARBA00022676"/>
    </source>
</evidence>
<sequence length="254" mass="29403">MAAENTELRQRVNLLKVPLDNIAPENLSAVIYDLLKDNKEHNIVLLSLWDLLRARGNNDYRAYVMGASLVIPISRSVISGAKFLTGKKITRYMPFDFIVSLLTILEAREFTCYLLGGRTRVVLKTERNIKQTFPKLRVVGRFPGHYKKQTEPTIIEAIKKAAPSLLLVGKGVRGEERWIAKNNAGLGHGLRLWCSDIFDVFSERKKHPSRTAFDHGLEWIGYCFQKPYKFFRIFPYIYYKIMLLGYKLFRKNEI</sequence>
<name>A0A806JZK7_9BACT</name>
<protein>
    <submittedName>
        <fullName evidence="3">Glycosyl transferase, WecB/TagA/CpsF family</fullName>
    </submittedName>
</protein>
<dbReference type="EMBL" id="JQ844203">
    <property type="protein sequence ID" value="AGS52638.1"/>
    <property type="molecule type" value="Genomic_DNA"/>
</dbReference>
<reference evidence="3" key="1">
    <citation type="submission" date="2012-03" db="EMBL/GenBank/DDBJ databases">
        <title>Functional metagenomics reveals considerable lignocellulase gene clusters in the gut microbiome of a wood-feeding higher termite.</title>
        <authorList>
            <person name="Liu N."/>
        </authorList>
    </citation>
    <scope>NUCLEOTIDE SEQUENCE</scope>
</reference>
<dbReference type="PANTHER" id="PTHR34136">
    <property type="match status" value="1"/>
</dbReference>